<accession>A0AAV4PH15</accession>
<keyword evidence="2" id="KW-1185">Reference proteome</keyword>
<dbReference type="Proteomes" id="UP001054945">
    <property type="component" value="Unassembled WGS sequence"/>
</dbReference>
<reference evidence="1 2" key="1">
    <citation type="submission" date="2021-06" db="EMBL/GenBank/DDBJ databases">
        <title>Caerostris extrusa draft genome.</title>
        <authorList>
            <person name="Kono N."/>
            <person name="Arakawa K."/>
        </authorList>
    </citation>
    <scope>NUCLEOTIDE SEQUENCE [LARGE SCALE GENOMIC DNA]</scope>
</reference>
<dbReference type="EMBL" id="BPLR01004463">
    <property type="protein sequence ID" value="GIX95006.1"/>
    <property type="molecule type" value="Genomic_DNA"/>
</dbReference>
<comment type="caution">
    <text evidence="1">The sequence shown here is derived from an EMBL/GenBank/DDBJ whole genome shotgun (WGS) entry which is preliminary data.</text>
</comment>
<evidence type="ECO:0000313" key="1">
    <source>
        <dbReference type="EMBL" id="GIX95006.1"/>
    </source>
</evidence>
<protein>
    <submittedName>
        <fullName evidence="1">Uncharacterized protein</fullName>
    </submittedName>
</protein>
<name>A0AAV4PH15_CAEEX</name>
<gene>
    <name evidence="1" type="ORF">CEXT_442651</name>
</gene>
<organism evidence="1 2">
    <name type="scientific">Caerostris extrusa</name>
    <name type="common">Bark spider</name>
    <name type="synonym">Caerostris bankana</name>
    <dbReference type="NCBI Taxonomy" id="172846"/>
    <lineage>
        <taxon>Eukaryota</taxon>
        <taxon>Metazoa</taxon>
        <taxon>Ecdysozoa</taxon>
        <taxon>Arthropoda</taxon>
        <taxon>Chelicerata</taxon>
        <taxon>Arachnida</taxon>
        <taxon>Araneae</taxon>
        <taxon>Araneomorphae</taxon>
        <taxon>Entelegynae</taxon>
        <taxon>Araneoidea</taxon>
        <taxon>Araneidae</taxon>
        <taxon>Caerostris</taxon>
    </lineage>
</organism>
<evidence type="ECO:0000313" key="2">
    <source>
        <dbReference type="Proteomes" id="UP001054945"/>
    </source>
</evidence>
<proteinExistence type="predicted"/>
<dbReference type="AlphaFoldDB" id="A0AAV4PH15"/>
<sequence>MSAVLLNYFTIYSCFDTAYIGSANSILLFFLENKDLTSKSNSVPKRFISTFLYKNVLMQEFPPRHISWLTWFSKGTPGEGRFRMTIHCVAFTWKWACSLDA</sequence>